<feature type="transmembrane region" description="Helical" evidence="7">
    <location>
        <begin position="24"/>
        <end position="42"/>
    </location>
</feature>
<evidence type="ECO:0000256" key="2">
    <source>
        <dbReference type="ARBA" id="ARBA00022448"/>
    </source>
</evidence>
<keyword evidence="2" id="KW-0813">Transport</keyword>
<keyword evidence="9" id="KW-1185">Reference proteome</keyword>
<comment type="subcellular location">
    <subcellularLocation>
        <location evidence="1">Membrane</location>
        <topology evidence="1">Multi-pass membrane protein</topology>
    </subcellularLocation>
</comment>
<dbReference type="Gene3D" id="1.20.1250.20">
    <property type="entry name" value="MFS general substrate transporter like domains"/>
    <property type="match status" value="1"/>
</dbReference>
<evidence type="ECO:0000313" key="9">
    <source>
        <dbReference type="Proteomes" id="UP000799767"/>
    </source>
</evidence>
<feature type="region of interest" description="Disordered" evidence="6">
    <location>
        <begin position="176"/>
        <end position="204"/>
    </location>
</feature>
<feature type="compositionally biased region" description="Basic and acidic residues" evidence="6">
    <location>
        <begin position="176"/>
        <end position="188"/>
    </location>
</feature>
<gene>
    <name evidence="8" type="ORF">BDY17DRAFT_154988</name>
</gene>
<dbReference type="RefSeq" id="XP_033590355.1">
    <property type="nucleotide sequence ID" value="XM_033729662.1"/>
</dbReference>
<dbReference type="Proteomes" id="UP000799767">
    <property type="component" value="Unassembled WGS sequence"/>
</dbReference>
<dbReference type="InterPro" id="IPR011701">
    <property type="entry name" value="MFS"/>
</dbReference>
<dbReference type="AlphaFoldDB" id="A0A6A6PV02"/>
<protein>
    <submittedName>
        <fullName evidence="8">High-affinity nicotinic acid transporter</fullName>
    </submittedName>
</protein>
<dbReference type="PANTHER" id="PTHR43791">
    <property type="entry name" value="PERMEASE-RELATED"/>
    <property type="match status" value="1"/>
</dbReference>
<dbReference type="SUPFAM" id="SSF103473">
    <property type="entry name" value="MFS general substrate transporter"/>
    <property type="match status" value="1"/>
</dbReference>
<feature type="transmembrane region" description="Helical" evidence="7">
    <location>
        <begin position="145"/>
        <end position="166"/>
    </location>
</feature>
<keyword evidence="4 7" id="KW-1133">Transmembrane helix</keyword>
<dbReference type="GO" id="GO:0022857">
    <property type="term" value="F:transmembrane transporter activity"/>
    <property type="evidence" value="ECO:0007669"/>
    <property type="project" value="InterPro"/>
</dbReference>
<accession>A0A6A6PV02</accession>
<dbReference type="PANTHER" id="PTHR43791:SF91">
    <property type="entry name" value="MAJOR FACILITATOR SUPERFAMILY (MFS) PROFILE DOMAIN-CONTAINING PROTEIN-RELATED"/>
    <property type="match status" value="1"/>
</dbReference>
<dbReference type="EMBL" id="MU001635">
    <property type="protein sequence ID" value="KAF2483785.1"/>
    <property type="molecule type" value="Genomic_DNA"/>
</dbReference>
<dbReference type="Pfam" id="PF07690">
    <property type="entry name" value="MFS_1"/>
    <property type="match status" value="1"/>
</dbReference>
<reference evidence="8" key="1">
    <citation type="journal article" date="2020" name="Stud. Mycol.">
        <title>101 Dothideomycetes genomes: a test case for predicting lifestyles and emergence of pathogens.</title>
        <authorList>
            <person name="Haridas S."/>
            <person name="Albert R."/>
            <person name="Binder M."/>
            <person name="Bloem J."/>
            <person name="Labutti K."/>
            <person name="Salamov A."/>
            <person name="Andreopoulos B."/>
            <person name="Baker S."/>
            <person name="Barry K."/>
            <person name="Bills G."/>
            <person name="Bluhm B."/>
            <person name="Cannon C."/>
            <person name="Castanera R."/>
            <person name="Culley D."/>
            <person name="Daum C."/>
            <person name="Ezra D."/>
            <person name="Gonzalez J."/>
            <person name="Henrissat B."/>
            <person name="Kuo A."/>
            <person name="Liang C."/>
            <person name="Lipzen A."/>
            <person name="Lutzoni F."/>
            <person name="Magnuson J."/>
            <person name="Mondo S."/>
            <person name="Nolan M."/>
            <person name="Ohm R."/>
            <person name="Pangilinan J."/>
            <person name="Park H.-J."/>
            <person name="Ramirez L."/>
            <person name="Alfaro M."/>
            <person name="Sun H."/>
            <person name="Tritt A."/>
            <person name="Yoshinaga Y."/>
            <person name="Zwiers L.-H."/>
            <person name="Turgeon B."/>
            <person name="Goodwin S."/>
            <person name="Spatafora J."/>
            <person name="Crous P."/>
            <person name="Grigoriev I."/>
        </authorList>
    </citation>
    <scope>NUCLEOTIDE SEQUENCE</scope>
    <source>
        <strain evidence="8">CBS 113389</strain>
    </source>
</reference>
<name>A0A6A6PV02_9PEZI</name>
<organism evidence="8 9">
    <name type="scientific">Neohortaea acidophila</name>
    <dbReference type="NCBI Taxonomy" id="245834"/>
    <lineage>
        <taxon>Eukaryota</taxon>
        <taxon>Fungi</taxon>
        <taxon>Dikarya</taxon>
        <taxon>Ascomycota</taxon>
        <taxon>Pezizomycotina</taxon>
        <taxon>Dothideomycetes</taxon>
        <taxon>Dothideomycetidae</taxon>
        <taxon>Mycosphaerellales</taxon>
        <taxon>Teratosphaeriaceae</taxon>
        <taxon>Neohortaea</taxon>
    </lineage>
</organism>
<dbReference type="GO" id="GO:0016020">
    <property type="term" value="C:membrane"/>
    <property type="evidence" value="ECO:0007669"/>
    <property type="project" value="UniProtKB-SubCell"/>
</dbReference>
<sequence>MFYSFSVFLPTIIRELGPWNTAEVQLLTVPVHILGAAVYVVASRISDMTQIRGPFAGAGQFISTIGYCMLVADAGSDLSFAGCFFVGMGAWSANGTPLAWLATDSPRYGKRAFVSGLQLSMGNLAGVASPFLFASSTAPAFTPGYSTFIGMLGFGMCMVASLHLWYRFTNKRRDQGKEDRRLEGKTQEEVAEMGEDSPRFRYTI</sequence>
<evidence type="ECO:0000256" key="4">
    <source>
        <dbReference type="ARBA" id="ARBA00022989"/>
    </source>
</evidence>
<dbReference type="OrthoDB" id="2962993at2759"/>
<keyword evidence="3 7" id="KW-0812">Transmembrane</keyword>
<feature type="transmembrane region" description="Helical" evidence="7">
    <location>
        <begin position="54"/>
        <end position="72"/>
    </location>
</feature>
<proteinExistence type="predicted"/>
<keyword evidence="5 7" id="KW-0472">Membrane</keyword>
<evidence type="ECO:0000313" key="8">
    <source>
        <dbReference type="EMBL" id="KAF2483785.1"/>
    </source>
</evidence>
<feature type="transmembrane region" description="Helical" evidence="7">
    <location>
        <begin position="113"/>
        <end position="133"/>
    </location>
</feature>
<evidence type="ECO:0000256" key="7">
    <source>
        <dbReference type="SAM" id="Phobius"/>
    </source>
</evidence>
<dbReference type="GeneID" id="54470664"/>
<evidence type="ECO:0000256" key="5">
    <source>
        <dbReference type="ARBA" id="ARBA00023136"/>
    </source>
</evidence>
<evidence type="ECO:0000256" key="6">
    <source>
        <dbReference type="SAM" id="MobiDB-lite"/>
    </source>
</evidence>
<feature type="transmembrane region" description="Helical" evidence="7">
    <location>
        <begin position="78"/>
        <end position="101"/>
    </location>
</feature>
<evidence type="ECO:0000256" key="3">
    <source>
        <dbReference type="ARBA" id="ARBA00022692"/>
    </source>
</evidence>
<dbReference type="InterPro" id="IPR036259">
    <property type="entry name" value="MFS_trans_sf"/>
</dbReference>
<evidence type="ECO:0000256" key="1">
    <source>
        <dbReference type="ARBA" id="ARBA00004141"/>
    </source>
</evidence>